<evidence type="ECO:0000256" key="4">
    <source>
        <dbReference type="ARBA" id="ARBA00023125"/>
    </source>
</evidence>
<sequence>MSTVDYMCGWAGGIATDVRLEEDKLLVVVEVRADGWKEMVALADGYRESTCSWADLLRDCARRGAQVPVLAVSDSAPGSCAARCKRSSRHPRAARLGAQDG</sequence>
<dbReference type="AlphaFoldDB" id="A0A386WEZ1"/>
<dbReference type="GO" id="GO:0003677">
    <property type="term" value="F:DNA binding"/>
    <property type="evidence" value="ECO:0007669"/>
    <property type="project" value="UniProtKB-KW"/>
</dbReference>
<organism evidence="6 7">
    <name type="scientific">Micromonospora tulbaghiae</name>
    <dbReference type="NCBI Taxonomy" id="479978"/>
    <lineage>
        <taxon>Bacteria</taxon>
        <taxon>Bacillati</taxon>
        <taxon>Actinomycetota</taxon>
        <taxon>Actinomycetes</taxon>
        <taxon>Micromonosporales</taxon>
        <taxon>Micromonosporaceae</taxon>
        <taxon>Micromonospora</taxon>
    </lineage>
</organism>
<keyword evidence="4" id="KW-0238">DNA-binding</keyword>
<dbReference type="GO" id="GO:0006313">
    <property type="term" value="P:DNA transposition"/>
    <property type="evidence" value="ECO:0007669"/>
    <property type="project" value="InterPro"/>
</dbReference>
<evidence type="ECO:0000313" key="6">
    <source>
        <dbReference type="EMBL" id="AYF26885.1"/>
    </source>
</evidence>
<dbReference type="GO" id="GO:0004803">
    <property type="term" value="F:transposase activity"/>
    <property type="evidence" value="ECO:0007669"/>
    <property type="project" value="InterPro"/>
</dbReference>
<name>A0A386WEZ1_9ACTN</name>
<dbReference type="KEGG" id="mtua:CSH63_05375"/>
<dbReference type="Pfam" id="PF00872">
    <property type="entry name" value="Transposase_mut"/>
    <property type="match status" value="1"/>
</dbReference>
<accession>A0A386WEZ1</accession>
<comment type="similarity">
    <text evidence="2">Belongs to the transposase mutator family.</text>
</comment>
<dbReference type="EMBL" id="CP024087">
    <property type="protein sequence ID" value="AYF26885.1"/>
    <property type="molecule type" value="Genomic_DNA"/>
</dbReference>
<keyword evidence="3" id="KW-0815">Transposition</keyword>
<protein>
    <recommendedName>
        <fullName evidence="8">Mutator family transposase</fullName>
    </recommendedName>
</protein>
<gene>
    <name evidence="6" type="ORF">CSH63_05375</name>
</gene>
<keyword evidence="5" id="KW-0233">DNA recombination</keyword>
<reference evidence="6 7" key="1">
    <citation type="submission" date="2017-10" db="EMBL/GenBank/DDBJ databases">
        <title>Integration of genomic and chemical information greatly accelerates assignment of the full stereostructure of myelolactone, a potent inhibitor of myeloma from a marine-derived Micromonospora.</title>
        <authorList>
            <person name="Kim M.C."/>
            <person name="Machado H."/>
            <person name="Jensen P.R."/>
            <person name="Fenical W."/>
        </authorList>
    </citation>
    <scope>NUCLEOTIDE SEQUENCE [LARGE SCALE GENOMIC DNA]</scope>
    <source>
        <strain evidence="6 7">CNY-010</strain>
    </source>
</reference>
<dbReference type="Proteomes" id="UP000267804">
    <property type="component" value="Chromosome"/>
</dbReference>
<evidence type="ECO:0008006" key="8">
    <source>
        <dbReference type="Google" id="ProtNLM"/>
    </source>
</evidence>
<evidence type="ECO:0000313" key="7">
    <source>
        <dbReference type="Proteomes" id="UP000267804"/>
    </source>
</evidence>
<comment type="function">
    <text evidence="1">Required for the transposition of the insertion element.</text>
</comment>
<dbReference type="InterPro" id="IPR001207">
    <property type="entry name" value="Transposase_mutator"/>
</dbReference>
<evidence type="ECO:0000256" key="1">
    <source>
        <dbReference type="ARBA" id="ARBA00002190"/>
    </source>
</evidence>
<evidence type="ECO:0000256" key="3">
    <source>
        <dbReference type="ARBA" id="ARBA00022578"/>
    </source>
</evidence>
<proteinExistence type="inferred from homology"/>
<evidence type="ECO:0000256" key="5">
    <source>
        <dbReference type="ARBA" id="ARBA00023172"/>
    </source>
</evidence>
<evidence type="ECO:0000256" key="2">
    <source>
        <dbReference type="ARBA" id="ARBA00010961"/>
    </source>
</evidence>